<sequence length="170" mass="17924">MHQLTRRLCGLALLALAACAAPQAPPVTAPFRPASAPIWSNAQLDLARLVGRWQQSASFAPAGSRCTPGGAEIGGRPGALTIAARLCLAGRQVQISGPMPATGPGRFMVDGQAWWVIWADTDYRTLAIATPSGAFGFILSRGGALSADRLAAAREIFDFNGYDTRLLQVY</sequence>
<evidence type="ECO:0000259" key="2">
    <source>
        <dbReference type="Pfam" id="PF08212"/>
    </source>
</evidence>
<dbReference type="Proteomes" id="UP000481421">
    <property type="component" value="Unassembled WGS sequence"/>
</dbReference>
<comment type="caution">
    <text evidence="3">The sequence shown here is derived from an EMBL/GenBank/DDBJ whole genome shotgun (WGS) entry which is preliminary data.</text>
</comment>
<reference evidence="3 4" key="1">
    <citation type="submission" date="2020-02" db="EMBL/GenBank/DDBJ databases">
        <title>Rhodobacter algicola sp. nov., isolated from microalga culture.</title>
        <authorList>
            <person name="Park C.-Y."/>
        </authorList>
    </citation>
    <scope>NUCLEOTIDE SEQUENCE [LARGE SCALE GENOMIC DNA]</scope>
    <source>
        <strain evidence="3 4">ETT8</strain>
    </source>
</reference>
<dbReference type="Pfam" id="PF08212">
    <property type="entry name" value="Lipocalin_2"/>
    <property type="match status" value="1"/>
</dbReference>
<feature type="signal peptide" evidence="1">
    <location>
        <begin position="1"/>
        <end position="20"/>
    </location>
</feature>
<dbReference type="Gene3D" id="2.40.128.20">
    <property type="match status" value="1"/>
</dbReference>
<evidence type="ECO:0000256" key="1">
    <source>
        <dbReference type="SAM" id="SignalP"/>
    </source>
</evidence>
<dbReference type="InterPro" id="IPR000566">
    <property type="entry name" value="Lipocln_cytosolic_FA-bd_dom"/>
</dbReference>
<feature type="chain" id="PRO_5025464756" evidence="1">
    <location>
        <begin position="21"/>
        <end position="170"/>
    </location>
</feature>
<evidence type="ECO:0000313" key="3">
    <source>
        <dbReference type="EMBL" id="NEX45770.1"/>
    </source>
</evidence>
<protein>
    <submittedName>
        <fullName evidence="3">Lipocalin family protein</fullName>
    </submittedName>
</protein>
<keyword evidence="4" id="KW-1185">Reference proteome</keyword>
<organism evidence="3 4">
    <name type="scientific">Pseudotabrizicola algicola</name>
    <dbReference type="NCBI Taxonomy" id="2709381"/>
    <lineage>
        <taxon>Bacteria</taxon>
        <taxon>Pseudomonadati</taxon>
        <taxon>Pseudomonadota</taxon>
        <taxon>Alphaproteobacteria</taxon>
        <taxon>Rhodobacterales</taxon>
        <taxon>Paracoccaceae</taxon>
        <taxon>Pseudotabrizicola</taxon>
    </lineage>
</organism>
<gene>
    <name evidence="3" type="ORF">G3572_06100</name>
</gene>
<keyword evidence="1" id="KW-0732">Signal</keyword>
<dbReference type="AlphaFoldDB" id="A0A6B3RID1"/>
<dbReference type="SUPFAM" id="SSF50814">
    <property type="entry name" value="Lipocalins"/>
    <property type="match status" value="1"/>
</dbReference>
<dbReference type="RefSeq" id="WP_164609732.1">
    <property type="nucleotide sequence ID" value="NZ_JAAIKE010000001.1"/>
</dbReference>
<feature type="domain" description="Lipocalin/cytosolic fatty-acid binding" evidence="2">
    <location>
        <begin position="113"/>
        <end position="168"/>
    </location>
</feature>
<dbReference type="EMBL" id="JAAIKE010000001">
    <property type="protein sequence ID" value="NEX45770.1"/>
    <property type="molecule type" value="Genomic_DNA"/>
</dbReference>
<name>A0A6B3RID1_9RHOB</name>
<proteinExistence type="predicted"/>
<dbReference type="InterPro" id="IPR012674">
    <property type="entry name" value="Calycin"/>
</dbReference>
<dbReference type="PROSITE" id="PS51257">
    <property type="entry name" value="PROKAR_LIPOPROTEIN"/>
    <property type="match status" value="1"/>
</dbReference>
<evidence type="ECO:0000313" key="4">
    <source>
        <dbReference type="Proteomes" id="UP000481421"/>
    </source>
</evidence>
<accession>A0A6B3RID1</accession>